<feature type="domain" description="Asparagine synthetase" evidence="3">
    <location>
        <begin position="7"/>
        <end position="141"/>
    </location>
</feature>
<dbReference type="AlphaFoldDB" id="A0A2H9PBH3"/>
<dbReference type="InterPro" id="IPR014729">
    <property type="entry name" value="Rossmann-like_a/b/a_fold"/>
</dbReference>
<dbReference type="EMBL" id="PFMS01000057">
    <property type="protein sequence ID" value="PIZ16201.1"/>
    <property type="molecule type" value="Genomic_DNA"/>
</dbReference>
<reference evidence="5" key="1">
    <citation type="submission" date="2017-09" db="EMBL/GenBank/DDBJ databases">
        <title>Depth-based differentiation of microbial function through sediment-hosted aquifers and enrichment of novel symbionts in the deep terrestrial subsurface.</title>
        <authorList>
            <person name="Probst A.J."/>
            <person name="Ladd B."/>
            <person name="Jarett J.K."/>
            <person name="Geller-Mcgrath D.E."/>
            <person name="Sieber C.M.K."/>
            <person name="Emerson J.B."/>
            <person name="Anantharaman K."/>
            <person name="Thomas B.C."/>
            <person name="Malmstrom R."/>
            <person name="Stieglmeier M."/>
            <person name="Klingl A."/>
            <person name="Woyke T."/>
            <person name="Ryan C.M."/>
            <person name="Banfield J.F."/>
        </authorList>
    </citation>
    <scope>NUCLEOTIDE SEQUENCE [LARGE SCALE GENOMIC DNA]</scope>
</reference>
<dbReference type="CDD" id="cd01991">
    <property type="entry name" value="Asn_synthase_B_C"/>
    <property type="match status" value="1"/>
</dbReference>
<dbReference type="SUPFAM" id="SSF52402">
    <property type="entry name" value="Adenine nucleotide alpha hydrolases-like"/>
    <property type="match status" value="1"/>
</dbReference>
<dbReference type="GO" id="GO:0005524">
    <property type="term" value="F:ATP binding"/>
    <property type="evidence" value="ECO:0007669"/>
    <property type="project" value="UniProtKB-KW"/>
</dbReference>
<dbReference type="GO" id="GO:0005829">
    <property type="term" value="C:cytosol"/>
    <property type="evidence" value="ECO:0007669"/>
    <property type="project" value="TreeGrafter"/>
</dbReference>
<dbReference type="PANTHER" id="PTHR11772">
    <property type="entry name" value="ASPARAGINE SYNTHETASE"/>
    <property type="match status" value="1"/>
</dbReference>
<comment type="caution">
    <text evidence="4">The sequence shown here is derived from an EMBL/GenBank/DDBJ whole genome shotgun (WGS) entry which is preliminary data.</text>
</comment>
<feature type="domain" description="Asparagine synthetase" evidence="3">
    <location>
        <begin position="158"/>
        <end position="250"/>
    </location>
</feature>
<dbReference type="PANTHER" id="PTHR11772:SF46">
    <property type="entry name" value="ASPARAGINE SYNTHETASE DOMAIN-CONTAINING PROTEIN"/>
    <property type="match status" value="1"/>
</dbReference>
<dbReference type="GO" id="GO:0006529">
    <property type="term" value="P:asparagine biosynthetic process"/>
    <property type="evidence" value="ECO:0007669"/>
    <property type="project" value="InterPro"/>
</dbReference>
<dbReference type="InterPro" id="IPR050795">
    <property type="entry name" value="Asn_Synthetase"/>
</dbReference>
<evidence type="ECO:0000313" key="4">
    <source>
        <dbReference type="EMBL" id="PIZ16201.1"/>
    </source>
</evidence>
<name>A0A2H9PBH3_9BACT</name>
<evidence type="ECO:0000256" key="2">
    <source>
        <dbReference type="ARBA" id="ARBA00022840"/>
    </source>
</evidence>
<accession>A0A2H9PBH3</accession>
<dbReference type="InterPro" id="IPR001962">
    <property type="entry name" value="Asn_synthase"/>
</dbReference>
<evidence type="ECO:0000259" key="3">
    <source>
        <dbReference type="Pfam" id="PF00733"/>
    </source>
</evidence>
<protein>
    <recommendedName>
        <fullName evidence="3">Asparagine synthetase domain-containing protein</fullName>
    </recommendedName>
</protein>
<keyword evidence="1" id="KW-0547">Nucleotide-binding</keyword>
<gene>
    <name evidence="4" type="ORF">COY51_03300</name>
</gene>
<dbReference type="Gene3D" id="3.40.50.620">
    <property type="entry name" value="HUPs"/>
    <property type="match status" value="1"/>
</dbReference>
<evidence type="ECO:0000313" key="5">
    <source>
        <dbReference type="Proteomes" id="UP000234145"/>
    </source>
</evidence>
<dbReference type="GO" id="GO:0004066">
    <property type="term" value="F:asparagine synthase (glutamine-hydrolyzing) activity"/>
    <property type="evidence" value="ECO:0007669"/>
    <property type="project" value="InterPro"/>
</dbReference>
<dbReference type="Pfam" id="PF00733">
    <property type="entry name" value="Asn_synthase"/>
    <property type="match status" value="2"/>
</dbReference>
<sequence length="304" mass="35108">MVNVEVKLRQELKDAVRRNQAEGILFSGGLDSSILAYLSHNIKTFTVFLKSYGEDRRYVQMLAQFLGLEHYQREISMDEAIEGIPEVVRILRTFDPAIPNDLAIYFAMKLANKKRIRSLMTGDGGDELFAGYNFMFKLNLNEYIPRIVRTMHFSSQDIGDAIGLAIKQPYMDKKFVKFALSIEPDLKVVKKGWRTFGKWILRKAYESCLPKEIIWQGKRPIEKGSGFSRLREIIESRISDEEFKKKSKVYPIKFMNKEHLYYYKIYREVVGEIPHIKKGEKGCPGCGAGILKVALHCQVCGWTK</sequence>
<proteinExistence type="predicted"/>
<dbReference type="Proteomes" id="UP000234145">
    <property type="component" value="Unassembled WGS sequence"/>
</dbReference>
<organism evidence="4 5">
    <name type="scientific">Candidatus Desantisbacteria bacterium CG_4_10_14_0_8_um_filter_39_17</name>
    <dbReference type="NCBI Taxonomy" id="1974542"/>
    <lineage>
        <taxon>Bacteria</taxon>
        <taxon>Candidatus Desantisiibacteriota</taxon>
    </lineage>
</organism>
<evidence type="ECO:0000256" key="1">
    <source>
        <dbReference type="ARBA" id="ARBA00022741"/>
    </source>
</evidence>
<keyword evidence="2" id="KW-0067">ATP-binding</keyword>